<evidence type="ECO:0000313" key="9">
    <source>
        <dbReference type="Proteomes" id="UP001499843"/>
    </source>
</evidence>
<comment type="caution">
    <text evidence="8">The sequence shown here is derived from an EMBL/GenBank/DDBJ whole genome shotgun (WGS) entry which is preliminary data.</text>
</comment>
<feature type="transmembrane region" description="Helical" evidence="6">
    <location>
        <begin position="46"/>
        <end position="67"/>
    </location>
</feature>
<dbReference type="SUPFAM" id="SSF103473">
    <property type="entry name" value="MFS general substrate transporter"/>
    <property type="match status" value="1"/>
</dbReference>
<proteinExistence type="predicted"/>
<dbReference type="Gene3D" id="1.20.1250.20">
    <property type="entry name" value="MFS general substrate transporter like domains"/>
    <property type="match status" value="1"/>
</dbReference>
<feature type="transmembrane region" description="Helical" evidence="6">
    <location>
        <begin position="251"/>
        <end position="271"/>
    </location>
</feature>
<dbReference type="Proteomes" id="UP001499843">
    <property type="component" value="Unassembled WGS sequence"/>
</dbReference>
<feature type="transmembrane region" description="Helical" evidence="6">
    <location>
        <begin position="343"/>
        <end position="363"/>
    </location>
</feature>
<name>A0ABP5PXC9_9ACTN</name>
<accession>A0ABP5PXC9</accession>
<gene>
    <name evidence="8" type="ORF">GCM10009850_103170</name>
</gene>
<feature type="transmembrane region" description="Helical" evidence="6">
    <location>
        <begin position="369"/>
        <end position="389"/>
    </location>
</feature>
<evidence type="ECO:0000256" key="2">
    <source>
        <dbReference type="ARBA" id="ARBA00022475"/>
    </source>
</evidence>
<dbReference type="Pfam" id="PF07690">
    <property type="entry name" value="MFS_1"/>
    <property type="match status" value="1"/>
</dbReference>
<dbReference type="RefSeq" id="WP_344493072.1">
    <property type="nucleotide sequence ID" value="NZ_BAAAQX010000044.1"/>
</dbReference>
<dbReference type="PROSITE" id="PS50850">
    <property type="entry name" value="MFS"/>
    <property type="match status" value="1"/>
</dbReference>
<dbReference type="InterPro" id="IPR020846">
    <property type="entry name" value="MFS_dom"/>
</dbReference>
<feature type="transmembrane region" description="Helical" evidence="6">
    <location>
        <begin position="308"/>
        <end position="331"/>
    </location>
</feature>
<dbReference type="InterPro" id="IPR036259">
    <property type="entry name" value="MFS_trans_sf"/>
</dbReference>
<keyword evidence="4 6" id="KW-1133">Transmembrane helix</keyword>
<evidence type="ECO:0000256" key="3">
    <source>
        <dbReference type="ARBA" id="ARBA00022692"/>
    </source>
</evidence>
<dbReference type="PANTHER" id="PTHR23513">
    <property type="entry name" value="INTEGRAL MEMBRANE EFFLUX PROTEIN-RELATED"/>
    <property type="match status" value="1"/>
</dbReference>
<feature type="transmembrane region" description="Helical" evidence="6">
    <location>
        <begin position="283"/>
        <end position="302"/>
    </location>
</feature>
<evidence type="ECO:0000313" key="8">
    <source>
        <dbReference type="EMBL" id="GAA2214851.1"/>
    </source>
</evidence>
<dbReference type="InterPro" id="IPR011701">
    <property type="entry name" value="MFS"/>
</dbReference>
<evidence type="ECO:0000256" key="6">
    <source>
        <dbReference type="SAM" id="Phobius"/>
    </source>
</evidence>
<protein>
    <submittedName>
        <fullName evidence="8">MFS transporter</fullName>
    </submittedName>
</protein>
<dbReference type="EMBL" id="BAAAQX010000044">
    <property type="protein sequence ID" value="GAA2214851.1"/>
    <property type="molecule type" value="Genomic_DNA"/>
</dbReference>
<evidence type="ECO:0000256" key="4">
    <source>
        <dbReference type="ARBA" id="ARBA00022989"/>
    </source>
</evidence>
<feature type="transmembrane region" description="Helical" evidence="6">
    <location>
        <begin position="170"/>
        <end position="189"/>
    </location>
</feature>
<keyword evidence="9" id="KW-1185">Reference proteome</keyword>
<comment type="subcellular location">
    <subcellularLocation>
        <location evidence="1">Cell membrane</location>
        <topology evidence="1">Multi-pass membrane protein</topology>
    </subcellularLocation>
</comment>
<keyword evidence="2" id="KW-1003">Cell membrane</keyword>
<dbReference type="CDD" id="cd06173">
    <property type="entry name" value="MFS_MefA_like"/>
    <property type="match status" value="1"/>
</dbReference>
<evidence type="ECO:0000256" key="5">
    <source>
        <dbReference type="ARBA" id="ARBA00023136"/>
    </source>
</evidence>
<keyword evidence="5 6" id="KW-0472">Membrane</keyword>
<evidence type="ECO:0000256" key="1">
    <source>
        <dbReference type="ARBA" id="ARBA00004651"/>
    </source>
</evidence>
<reference evidence="9" key="1">
    <citation type="journal article" date="2019" name="Int. J. Syst. Evol. Microbiol.">
        <title>The Global Catalogue of Microorganisms (GCM) 10K type strain sequencing project: providing services to taxonomists for standard genome sequencing and annotation.</title>
        <authorList>
            <consortium name="The Broad Institute Genomics Platform"/>
            <consortium name="The Broad Institute Genome Sequencing Center for Infectious Disease"/>
            <person name="Wu L."/>
            <person name="Ma J."/>
        </authorList>
    </citation>
    <scope>NUCLEOTIDE SEQUENCE [LARGE SCALE GENOMIC DNA]</scope>
    <source>
        <strain evidence="9">JCM 16114</strain>
    </source>
</reference>
<keyword evidence="3 6" id="KW-0812">Transmembrane</keyword>
<organism evidence="8 9">
    <name type="scientific">Nonomuraea monospora</name>
    <dbReference type="NCBI Taxonomy" id="568818"/>
    <lineage>
        <taxon>Bacteria</taxon>
        <taxon>Bacillati</taxon>
        <taxon>Actinomycetota</taxon>
        <taxon>Actinomycetes</taxon>
        <taxon>Streptosporangiales</taxon>
        <taxon>Streptosporangiaceae</taxon>
        <taxon>Nonomuraea</taxon>
    </lineage>
</organism>
<dbReference type="PANTHER" id="PTHR23513:SF6">
    <property type="entry name" value="MAJOR FACILITATOR SUPERFAMILY ASSOCIATED DOMAIN-CONTAINING PROTEIN"/>
    <property type="match status" value="1"/>
</dbReference>
<feature type="transmembrane region" description="Helical" evidence="6">
    <location>
        <begin position="12"/>
        <end position="34"/>
    </location>
</feature>
<feature type="domain" description="Major facilitator superfamily (MFS) profile" evidence="7">
    <location>
        <begin position="4"/>
        <end position="396"/>
    </location>
</feature>
<sequence length="418" mass="44227">MTPTHWRRNVALFLTGQTVSLLGSMIAQYAVMWWVTLQTRSGLAVALYAVAAFLPQGIVSIFGGVLADRMNRRTLVITADAAIAAATLALALLMANGVTDLWIVLLAVAVRSLGAGVQTPAVQAMIPQIAPADQLMRVNGLFQTIQSAMALLAPAAAGAIFAAYGLAPVFFLDVITAVLGIGLLALVTVPTLQRTTETRPTYRQDLTEGMRYVRAHPVVRWLLIVYAIIFLLTVAPSFVTPLMVARTFGSQAWMLAALEIAFSLGMMLGGILMSTVLTKRSPIGLILVAVYGFGLTTVALGLSGNLWVFYAFMFVFGLLVPPFSTPFMTLIQKTVEPAMHGRMFSYVGIVMALATPVGMAVFGPLADVVSVQALLITAGLTAIVVIAIATRLPSGRATLTAAREPEAQPAEPAGPVLG</sequence>
<feature type="transmembrane region" description="Helical" evidence="6">
    <location>
        <begin position="218"/>
        <end position="239"/>
    </location>
</feature>
<evidence type="ECO:0000259" key="7">
    <source>
        <dbReference type="PROSITE" id="PS50850"/>
    </source>
</evidence>